<dbReference type="STRING" id="767817.Desgi_0749"/>
<dbReference type="GO" id="GO:0006421">
    <property type="term" value="P:asparaginyl-tRNA aminoacylation"/>
    <property type="evidence" value="ECO:0007669"/>
    <property type="project" value="UniProtKB-UniRule"/>
</dbReference>
<dbReference type="OrthoDB" id="9762036at2"/>
<dbReference type="eggNOG" id="COG0017">
    <property type="taxonomic scope" value="Bacteria"/>
</dbReference>
<dbReference type="HAMAP" id="MF_00534">
    <property type="entry name" value="Asn_tRNA_synth"/>
    <property type="match status" value="1"/>
</dbReference>
<dbReference type="AlphaFoldDB" id="R4KCK0"/>
<dbReference type="NCBIfam" id="NF003037">
    <property type="entry name" value="PRK03932.1"/>
    <property type="match status" value="1"/>
</dbReference>
<sequence length="463" mass="53211">MQTTAIKKLYKQSEKYLGKRIKVNGWVRTVRASKAFGFIELNDGTFFANLQVVFEESLSNFKEVARLVTGSAITVEGELVESPGAKQPFELKAENIEIVGSCAADYPLQKKRHTFEFLRTIAHLRPRTNTFAAVFRVRSLAAYAIHKFFQERDFVYAHTPVITGSDAEGAGEMFRVTTLGFDNTPRNEAGQVDFTRDFFGRETNLTVSGQLEVETYCHAFGKVYTFGPTFRAENSNTPRHAAEFWMIEPEIAFADLKDDMDLAESMMKYVIGYVMENAPEEMDFFNKFIDKSLLARLENVLKSEFGHVTYSEAIDILKNSPEKFEYPVEWGYDLQTEHERYLAEKHFQKPVFVTDYPKQIKAFYMRMNNDQKTVAAMDLLVPGVGEIIGGSQREERLDYLEQRMKELGLSPEDYWWYLDIRKYGGTTHAGYGLGFERLIMYLTGMSNIRDVISFPRTPKNAEF</sequence>
<dbReference type="Gene3D" id="3.30.930.10">
    <property type="entry name" value="Bira Bifunctional Protein, Domain 2"/>
    <property type="match status" value="1"/>
</dbReference>
<comment type="catalytic activity">
    <reaction evidence="7">
        <text>tRNA(Asn) + L-asparagine + ATP = L-asparaginyl-tRNA(Asn) + AMP + diphosphate + H(+)</text>
        <dbReference type="Rhea" id="RHEA:11180"/>
        <dbReference type="Rhea" id="RHEA-COMP:9659"/>
        <dbReference type="Rhea" id="RHEA-COMP:9674"/>
        <dbReference type="ChEBI" id="CHEBI:15378"/>
        <dbReference type="ChEBI" id="CHEBI:30616"/>
        <dbReference type="ChEBI" id="CHEBI:33019"/>
        <dbReference type="ChEBI" id="CHEBI:58048"/>
        <dbReference type="ChEBI" id="CHEBI:78442"/>
        <dbReference type="ChEBI" id="CHEBI:78515"/>
        <dbReference type="ChEBI" id="CHEBI:456215"/>
        <dbReference type="EC" id="6.1.1.22"/>
    </reaction>
</comment>
<dbReference type="CDD" id="cd04318">
    <property type="entry name" value="EcAsnRS_like_N"/>
    <property type="match status" value="1"/>
</dbReference>
<dbReference type="EC" id="6.1.1.22" evidence="7"/>
<evidence type="ECO:0000256" key="6">
    <source>
        <dbReference type="ARBA" id="ARBA00023146"/>
    </source>
</evidence>
<dbReference type="NCBIfam" id="TIGR00457">
    <property type="entry name" value="asnS"/>
    <property type="match status" value="1"/>
</dbReference>
<dbReference type="PANTHER" id="PTHR22594">
    <property type="entry name" value="ASPARTYL/LYSYL-TRNA SYNTHETASE"/>
    <property type="match status" value="1"/>
</dbReference>
<dbReference type="FunFam" id="3.30.930.10:FF:000016">
    <property type="entry name" value="Asparagine--tRNA ligase"/>
    <property type="match status" value="1"/>
</dbReference>
<dbReference type="InterPro" id="IPR045864">
    <property type="entry name" value="aa-tRNA-synth_II/BPL/LPL"/>
</dbReference>
<keyword evidence="2 7" id="KW-0436">Ligase</keyword>
<dbReference type="SUPFAM" id="SSF55681">
    <property type="entry name" value="Class II aaRS and biotin synthetases"/>
    <property type="match status" value="1"/>
</dbReference>
<protein>
    <recommendedName>
        <fullName evidence="7">Asparagine--tRNA ligase</fullName>
        <ecNumber evidence="7">6.1.1.22</ecNumber>
    </recommendedName>
    <alternativeName>
        <fullName evidence="7">Asparaginyl-tRNA synthetase</fullName>
        <shortName evidence="7">AsnRS</shortName>
    </alternativeName>
</protein>
<dbReference type="Gene3D" id="2.40.50.140">
    <property type="entry name" value="Nucleic acid-binding proteins"/>
    <property type="match status" value="1"/>
</dbReference>
<dbReference type="GO" id="GO:0016740">
    <property type="term" value="F:transferase activity"/>
    <property type="evidence" value="ECO:0007669"/>
    <property type="project" value="UniProtKB-ARBA"/>
</dbReference>
<dbReference type="GO" id="GO:0004816">
    <property type="term" value="F:asparagine-tRNA ligase activity"/>
    <property type="evidence" value="ECO:0007669"/>
    <property type="project" value="UniProtKB-UniRule"/>
</dbReference>
<evidence type="ECO:0000256" key="4">
    <source>
        <dbReference type="ARBA" id="ARBA00022840"/>
    </source>
</evidence>
<dbReference type="GO" id="GO:0005524">
    <property type="term" value="F:ATP binding"/>
    <property type="evidence" value="ECO:0007669"/>
    <property type="project" value="UniProtKB-UniRule"/>
</dbReference>
<accession>R4KCK0</accession>
<evidence type="ECO:0000313" key="10">
    <source>
        <dbReference type="Proteomes" id="UP000013520"/>
    </source>
</evidence>
<name>R4KCK0_9FIRM</name>
<keyword evidence="10" id="KW-1185">Reference proteome</keyword>
<feature type="domain" description="Aminoacyl-transfer RNA synthetases class-II family profile" evidence="8">
    <location>
        <begin position="135"/>
        <end position="458"/>
    </location>
</feature>
<dbReference type="PRINTS" id="PR01042">
    <property type="entry name" value="TRNASYNTHASP"/>
</dbReference>
<dbReference type="RefSeq" id="WP_006520952.1">
    <property type="nucleotide sequence ID" value="NC_021184.1"/>
</dbReference>
<proteinExistence type="inferred from homology"/>
<dbReference type="Proteomes" id="UP000013520">
    <property type="component" value="Chromosome"/>
</dbReference>
<dbReference type="KEGG" id="dgi:Desgi_0749"/>
<dbReference type="CDD" id="cd00776">
    <property type="entry name" value="AsxRS_core"/>
    <property type="match status" value="1"/>
</dbReference>
<dbReference type="Pfam" id="PF01336">
    <property type="entry name" value="tRNA_anti-codon"/>
    <property type="match status" value="1"/>
</dbReference>
<reference evidence="9 10" key="1">
    <citation type="submission" date="2012-01" db="EMBL/GenBank/DDBJ databases">
        <title>Complete sequence of Desulfotomaculum gibsoniae DSM 7213.</title>
        <authorList>
            <consortium name="US DOE Joint Genome Institute"/>
            <person name="Lucas S."/>
            <person name="Han J."/>
            <person name="Lapidus A."/>
            <person name="Cheng J.-F."/>
            <person name="Goodwin L."/>
            <person name="Pitluck S."/>
            <person name="Peters L."/>
            <person name="Ovchinnikova G."/>
            <person name="Teshima H."/>
            <person name="Detter J.C."/>
            <person name="Han C."/>
            <person name="Tapia R."/>
            <person name="Land M."/>
            <person name="Hauser L."/>
            <person name="Kyrpides N."/>
            <person name="Ivanova N."/>
            <person name="Pagani I."/>
            <person name="Parshina S."/>
            <person name="Plugge C."/>
            <person name="Muyzer G."/>
            <person name="Kuever J."/>
            <person name="Ivanova A."/>
            <person name="Nazina T."/>
            <person name="Klenk H.-P."/>
            <person name="Brambilla E."/>
            <person name="Spring S."/>
            <person name="Stams A.F."/>
            <person name="Woyke T."/>
        </authorList>
    </citation>
    <scope>NUCLEOTIDE SEQUENCE [LARGE SCALE GENOMIC DNA]</scope>
    <source>
        <strain evidence="9 10">DSM 7213</strain>
    </source>
</reference>
<keyword evidence="4 7" id="KW-0067">ATP-binding</keyword>
<keyword evidence="6 7" id="KW-0030">Aminoacyl-tRNA synthetase</keyword>
<keyword evidence="5 7" id="KW-0648">Protein biosynthesis</keyword>
<gene>
    <name evidence="7" type="primary">asnS</name>
    <name evidence="9" type="ORF">Desgi_0749</name>
</gene>
<evidence type="ECO:0000256" key="3">
    <source>
        <dbReference type="ARBA" id="ARBA00022741"/>
    </source>
</evidence>
<keyword evidence="3 7" id="KW-0547">Nucleotide-binding</keyword>
<comment type="similarity">
    <text evidence="1 7">Belongs to the class-II aminoacyl-tRNA synthetase family.</text>
</comment>
<dbReference type="GO" id="GO:0003676">
    <property type="term" value="F:nucleic acid binding"/>
    <property type="evidence" value="ECO:0007669"/>
    <property type="project" value="InterPro"/>
</dbReference>
<dbReference type="PROSITE" id="PS50862">
    <property type="entry name" value="AA_TRNA_LIGASE_II"/>
    <property type="match status" value="1"/>
</dbReference>
<dbReference type="InterPro" id="IPR004522">
    <property type="entry name" value="Asn-tRNA-ligase"/>
</dbReference>
<dbReference type="HOGENOM" id="CLU_004553_2_0_9"/>
<evidence type="ECO:0000256" key="2">
    <source>
        <dbReference type="ARBA" id="ARBA00022598"/>
    </source>
</evidence>
<dbReference type="InterPro" id="IPR002312">
    <property type="entry name" value="Asp/Asn-tRNA-synth_IIb"/>
</dbReference>
<evidence type="ECO:0000256" key="1">
    <source>
        <dbReference type="ARBA" id="ARBA00008226"/>
    </source>
</evidence>
<dbReference type="InterPro" id="IPR006195">
    <property type="entry name" value="aa-tRNA-synth_II"/>
</dbReference>
<dbReference type="Pfam" id="PF00152">
    <property type="entry name" value="tRNA-synt_2"/>
    <property type="match status" value="1"/>
</dbReference>
<evidence type="ECO:0000313" key="9">
    <source>
        <dbReference type="EMBL" id="AGL00304.1"/>
    </source>
</evidence>
<dbReference type="PANTHER" id="PTHR22594:SF34">
    <property type="entry name" value="ASPARAGINE--TRNA LIGASE, MITOCHONDRIAL-RELATED"/>
    <property type="match status" value="1"/>
</dbReference>
<dbReference type="EMBL" id="CP003273">
    <property type="protein sequence ID" value="AGL00304.1"/>
    <property type="molecule type" value="Genomic_DNA"/>
</dbReference>
<evidence type="ECO:0000259" key="8">
    <source>
        <dbReference type="PROSITE" id="PS50862"/>
    </source>
</evidence>
<evidence type="ECO:0000256" key="5">
    <source>
        <dbReference type="ARBA" id="ARBA00022917"/>
    </source>
</evidence>
<evidence type="ECO:0000256" key="7">
    <source>
        <dbReference type="HAMAP-Rule" id="MF_00534"/>
    </source>
</evidence>
<comment type="subcellular location">
    <subcellularLocation>
        <location evidence="7">Cytoplasm</location>
    </subcellularLocation>
</comment>
<dbReference type="InterPro" id="IPR004365">
    <property type="entry name" value="NA-bd_OB_tRNA"/>
</dbReference>
<dbReference type="GO" id="GO:0005737">
    <property type="term" value="C:cytoplasm"/>
    <property type="evidence" value="ECO:0007669"/>
    <property type="project" value="UniProtKB-SubCell"/>
</dbReference>
<keyword evidence="7" id="KW-0963">Cytoplasm</keyword>
<organism evidence="9 10">
    <name type="scientific">Desulfoscipio gibsoniae DSM 7213</name>
    <dbReference type="NCBI Taxonomy" id="767817"/>
    <lineage>
        <taxon>Bacteria</taxon>
        <taxon>Bacillati</taxon>
        <taxon>Bacillota</taxon>
        <taxon>Clostridia</taxon>
        <taxon>Eubacteriales</taxon>
        <taxon>Desulfallaceae</taxon>
        <taxon>Desulfoscipio</taxon>
    </lineage>
</organism>
<dbReference type="InterPro" id="IPR004364">
    <property type="entry name" value="Aa-tRNA-synt_II"/>
</dbReference>
<comment type="subunit">
    <text evidence="7">Homodimer.</text>
</comment>
<dbReference type="GO" id="GO:0140096">
    <property type="term" value="F:catalytic activity, acting on a protein"/>
    <property type="evidence" value="ECO:0007669"/>
    <property type="project" value="UniProtKB-ARBA"/>
</dbReference>
<dbReference type="SUPFAM" id="SSF50249">
    <property type="entry name" value="Nucleic acid-binding proteins"/>
    <property type="match status" value="1"/>
</dbReference>
<dbReference type="InterPro" id="IPR012340">
    <property type="entry name" value="NA-bd_OB-fold"/>
</dbReference>